<sequence length="142" mass="15877">MLTMVEGIGAWSVHMFLIFSLHRPDVLPVGDGGVQMLYGLEEVPRPSQMEKICERWRPYRSVGSWYMWRLSEGKAVSGGNNGGGAVSGVGEIGHHQALLLDNVQEIRNWEQYHVGRPMSKMAIANDSNIRNKRKGAVMDVKL</sequence>
<dbReference type="Gene3D" id="1.10.1670.40">
    <property type="match status" value="1"/>
</dbReference>
<dbReference type="GO" id="GO:0008725">
    <property type="term" value="F:DNA-3-methyladenine glycosylase activity"/>
    <property type="evidence" value="ECO:0007669"/>
    <property type="project" value="TreeGrafter"/>
</dbReference>
<evidence type="ECO:0000256" key="2">
    <source>
        <dbReference type="ARBA" id="ARBA00023204"/>
    </source>
</evidence>
<accession>A0A5P1FWJ1</accession>
<dbReference type="GO" id="GO:0032993">
    <property type="term" value="C:protein-DNA complex"/>
    <property type="evidence" value="ECO:0007669"/>
    <property type="project" value="TreeGrafter"/>
</dbReference>
<organism evidence="3 4">
    <name type="scientific">Asparagus officinalis</name>
    <name type="common">Garden asparagus</name>
    <dbReference type="NCBI Taxonomy" id="4686"/>
    <lineage>
        <taxon>Eukaryota</taxon>
        <taxon>Viridiplantae</taxon>
        <taxon>Streptophyta</taxon>
        <taxon>Embryophyta</taxon>
        <taxon>Tracheophyta</taxon>
        <taxon>Spermatophyta</taxon>
        <taxon>Magnoliopsida</taxon>
        <taxon>Liliopsida</taxon>
        <taxon>Asparagales</taxon>
        <taxon>Asparagaceae</taxon>
        <taxon>Asparagoideae</taxon>
        <taxon>Asparagus</taxon>
    </lineage>
</organism>
<dbReference type="GO" id="GO:0006307">
    <property type="term" value="P:DNA alkylation repair"/>
    <property type="evidence" value="ECO:0007669"/>
    <property type="project" value="TreeGrafter"/>
</dbReference>
<dbReference type="GO" id="GO:0032131">
    <property type="term" value="F:alkylated DNA binding"/>
    <property type="evidence" value="ECO:0007669"/>
    <property type="project" value="TreeGrafter"/>
</dbReference>
<dbReference type="GO" id="GO:0043916">
    <property type="term" value="F:DNA-7-methylguanine glycosylase activity"/>
    <property type="evidence" value="ECO:0007669"/>
    <property type="project" value="TreeGrafter"/>
</dbReference>
<dbReference type="GO" id="GO:0006285">
    <property type="term" value="P:base-excision repair, AP site formation"/>
    <property type="evidence" value="ECO:0007669"/>
    <property type="project" value="TreeGrafter"/>
</dbReference>
<dbReference type="AlphaFoldDB" id="A0A5P1FWJ1"/>
<protein>
    <recommendedName>
        <fullName evidence="5">HhH-GPD domain-containing protein</fullName>
    </recommendedName>
</protein>
<dbReference type="PANTHER" id="PTHR43003:SF5">
    <property type="entry name" value="DNA-3-METHYLADENINE GLYCOSYLASE"/>
    <property type="match status" value="1"/>
</dbReference>
<dbReference type="SUPFAM" id="SSF48150">
    <property type="entry name" value="DNA-glycosylase"/>
    <property type="match status" value="1"/>
</dbReference>
<dbReference type="EMBL" id="CM007381">
    <property type="protein sequence ID" value="ONK81291.1"/>
    <property type="molecule type" value="Genomic_DNA"/>
</dbReference>
<dbReference type="InterPro" id="IPR051912">
    <property type="entry name" value="Alkylbase_DNA_Glycosylase/TA"/>
</dbReference>
<dbReference type="Proteomes" id="UP000243459">
    <property type="component" value="Chromosome 1"/>
</dbReference>
<keyword evidence="2" id="KW-0234">DNA repair</keyword>
<evidence type="ECO:0000256" key="1">
    <source>
        <dbReference type="ARBA" id="ARBA00022763"/>
    </source>
</evidence>
<dbReference type="Gramene" id="ONK81291">
    <property type="protein sequence ID" value="ONK81291"/>
    <property type="gene ID" value="A4U43_C01F27480"/>
</dbReference>
<evidence type="ECO:0000313" key="3">
    <source>
        <dbReference type="EMBL" id="ONK81291.1"/>
    </source>
</evidence>
<keyword evidence="1" id="KW-0227">DNA damage</keyword>
<evidence type="ECO:0008006" key="5">
    <source>
        <dbReference type="Google" id="ProtNLM"/>
    </source>
</evidence>
<dbReference type="PANTHER" id="PTHR43003">
    <property type="entry name" value="DNA-3-METHYLADENINE GLYCOSYLASE"/>
    <property type="match status" value="1"/>
</dbReference>
<dbReference type="InterPro" id="IPR011257">
    <property type="entry name" value="DNA_glycosylase"/>
</dbReference>
<proteinExistence type="predicted"/>
<gene>
    <name evidence="3" type="ORF">A4U43_C01F27480</name>
</gene>
<reference evidence="4" key="1">
    <citation type="journal article" date="2017" name="Nat. Commun.">
        <title>The asparagus genome sheds light on the origin and evolution of a young Y chromosome.</title>
        <authorList>
            <person name="Harkess A."/>
            <person name="Zhou J."/>
            <person name="Xu C."/>
            <person name="Bowers J.E."/>
            <person name="Van der Hulst R."/>
            <person name="Ayyampalayam S."/>
            <person name="Mercati F."/>
            <person name="Riccardi P."/>
            <person name="McKain M.R."/>
            <person name="Kakrana A."/>
            <person name="Tang H."/>
            <person name="Ray J."/>
            <person name="Groenendijk J."/>
            <person name="Arikit S."/>
            <person name="Mathioni S.M."/>
            <person name="Nakano M."/>
            <person name="Shan H."/>
            <person name="Telgmann-Rauber A."/>
            <person name="Kanno A."/>
            <person name="Yue Z."/>
            <person name="Chen H."/>
            <person name="Li W."/>
            <person name="Chen Y."/>
            <person name="Xu X."/>
            <person name="Zhang Y."/>
            <person name="Luo S."/>
            <person name="Chen H."/>
            <person name="Gao J."/>
            <person name="Mao Z."/>
            <person name="Pires J.C."/>
            <person name="Luo M."/>
            <person name="Kudrna D."/>
            <person name="Wing R.A."/>
            <person name="Meyers B.C."/>
            <person name="Yi K."/>
            <person name="Kong H."/>
            <person name="Lavrijsen P."/>
            <person name="Sunseri F."/>
            <person name="Falavigna A."/>
            <person name="Ye Y."/>
            <person name="Leebens-Mack J.H."/>
            <person name="Chen G."/>
        </authorList>
    </citation>
    <scope>NUCLEOTIDE SEQUENCE [LARGE SCALE GENOMIC DNA]</scope>
    <source>
        <strain evidence="4">cv. DH0086</strain>
    </source>
</reference>
<name>A0A5P1FWJ1_ASPOF</name>
<keyword evidence="4" id="KW-1185">Reference proteome</keyword>
<evidence type="ECO:0000313" key="4">
    <source>
        <dbReference type="Proteomes" id="UP000243459"/>
    </source>
</evidence>
<dbReference type="GO" id="GO:0005634">
    <property type="term" value="C:nucleus"/>
    <property type="evidence" value="ECO:0007669"/>
    <property type="project" value="TreeGrafter"/>
</dbReference>